<proteinExistence type="predicted"/>
<gene>
    <name evidence="1" type="ORF">E5352_05820</name>
</gene>
<reference evidence="1 2" key="1">
    <citation type="submission" date="2019-04" db="EMBL/GenBank/DDBJ databases">
        <title>Microbes associate with the intestines of laboratory mice.</title>
        <authorList>
            <person name="Navarre W."/>
            <person name="Wong E."/>
            <person name="Huang K."/>
            <person name="Tropini C."/>
            <person name="Ng K."/>
            <person name="Yu B."/>
        </authorList>
    </citation>
    <scope>NUCLEOTIDE SEQUENCE [LARGE SCALE GENOMIC DNA]</scope>
    <source>
        <strain evidence="1 2">NM62_B4-13</strain>
    </source>
</reference>
<evidence type="ECO:0000313" key="1">
    <source>
        <dbReference type="EMBL" id="TGY35237.1"/>
    </source>
</evidence>
<protein>
    <submittedName>
        <fullName evidence="1">Uncharacterized protein</fullName>
    </submittedName>
</protein>
<organism evidence="1 2">
    <name type="scientific">Stenotrophomonas maltophilia</name>
    <name type="common">Pseudomonas maltophilia</name>
    <name type="synonym">Xanthomonas maltophilia</name>
    <dbReference type="NCBI Taxonomy" id="40324"/>
    <lineage>
        <taxon>Bacteria</taxon>
        <taxon>Pseudomonadati</taxon>
        <taxon>Pseudomonadota</taxon>
        <taxon>Gammaproteobacteria</taxon>
        <taxon>Lysobacterales</taxon>
        <taxon>Lysobacteraceae</taxon>
        <taxon>Stenotrophomonas</taxon>
        <taxon>Stenotrophomonas maltophilia group</taxon>
    </lineage>
</organism>
<dbReference type="EMBL" id="SRYW01000004">
    <property type="protein sequence ID" value="TGY35237.1"/>
    <property type="molecule type" value="Genomic_DNA"/>
</dbReference>
<dbReference type="RefSeq" id="WP_136003888.1">
    <property type="nucleotide sequence ID" value="NZ_SRYW01000004.1"/>
</dbReference>
<dbReference type="AlphaFoldDB" id="A0A4S2D1A1"/>
<name>A0A4S2D1A1_STEMA</name>
<sequence>MNASDIAREERIENLRGLVMAAFAAGDREELRRLYSEYRAASLARSPEQIAVLDQKMMARVMEAEHGR</sequence>
<dbReference type="Proteomes" id="UP000306631">
    <property type="component" value="Unassembled WGS sequence"/>
</dbReference>
<accession>A0A4S2D1A1</accession>
<evidence type="ECO:0000313" key="2">
    <source>
        <dbReference type="Proteomes" id="UP000306631"/>
    </source>
</evidence>
<comment type="caution">
    <text evidence="1">The sequence shown here is derived from an EMBL/GenBank/DDBJ whole genome shotgun (WGS) entry which is preliminary data.</text>
</comment>